<protein>
    <submittedName>
        <fullName evidence="1">9385_t:CDS:1</fullName>
    </submittedName>
</protein>
<keyword evidence="2" id="KW-1185">Reference proteome</keyword>
<evidence type="ECO:0000313" key="1">
    <source>
        <dbReference type="EMBL" id="CAG8687904.1"/>
    </source>
</evidence>
<name>A0ACA9P2T1_9GLOM</name>
<feature type="non-terminal residue" evidence="1">
    <location>
        <position position="1"/>
    </location>
</feature>
<gene>
    <name evidence="1" type="ORF">DHETER_LOCUS11097</name>
</gene>
<organism evidence="1 2">
    <name type="scientific">Dentiscutata heterogama</name>
    <dbReference type="NCBI Taxonomy" id="1316150"/>
    <lineage>
        <taxon>Eukaryota</taxon>
        <taxon>Fungi</taxon>
        <taxon>Fungi incertae sedis</taxon>
        <taxon>Mucoromycota</taxon>
        <taxon>Glomeromycotina</taxon>
        <taxon>Glomeromycetes</taxon>
        <taxon>Diversisporales</taxon>
        <taxon>Gigasporaceae</taxon>
        <taxon>Dentiscutata</taxon>
    </lineage>
</organism>
<evidence type="ECO:0000313" key="2">
    <source>
        <dbReference type="Proteomes" id="UP000789702"/>
    </source>
</evidence>
<comment type="caution">
    <text evidence="1">The sequence shown here is derived from an EMBL/GenBank/DDBJ whole genome shotgun (WGS) entry which is preliminary data.</text>
</comment>
<sequence length="114" mass="13558">EEFIGEVYALFKELSKIGKYIQVIELIMQLYVYEPRISKNHAKRIEIKWQLTSHDLQRPKLSQTKLQNERNHGKYLSNKPIKLRTLSETKQTMREIFEEACYFGQGALSILREI</sequence>
<accession>A0ACA9P2T1</accession>
<reference evidence="1" key="1">
    <citation type="submission" date="2021-06" db="EMBL/GenBank/DDBJ databases">
        <authorList>
            <person name="Kallberg Y."/>
            <person name="Tangrot J."/>
            <person name="Rosling A."/>
        </authorList>
    </citation>
    <scope>NUCLEOTIDE SEQUENCE</scope>
    <source>
        <strain evidence="1">IL203A</strain>
    </source>
</reference>
<dbReference type="EMBL" id="CAJVPU010023330">
    <property type="protein sequence ID" value="CAG8687904.1"/>
    <property type="molecule type" value="Genomic_DNA"/>
</dbReference>
<dbReference type="Proteomes" id="UP000789702">
    <property type="component" value="Unassembled WGS sequence"/>
</dbReference>
<proteinExistence type="predicted"/>